<dbReference type="Proteomes" id="UP000546200">
    <property type="component" value="Unassembled WGS sequence"/>
</dbReference>
<evidence type="ECO:0000313" key="2">
    <source>
        <dbReference type="EMBL" id="MBB5716104.1"/>
    </source>
</evidence>
<keyword evidence="3" id="KW-1185">Reference proteome</keyword>
<evidence type="ECO:0000256" key="1">
    <source>
        <dbReference type="SAM" id="SignalP"/>
    </source>
</evidence>
<evidence type="ECO:0008006" key="4">
    <source>
        <dbReference type="Google" id="ProtNLM"/>
    </source>
</evidence>
<proteinExistence type="predicted"/>
<dbReference type="RefSeq" id="WP_184059072.1">
    <property type="nucleotide sequence ID" value="NZ_JACIJK010000009.1"/>
</dbReference>
<protein>
    <recommendedName>
        <fullName evidence="4">Homogentisate 1,2-dioxygenase</fullName>
    </recommendedName>
</protein>
<dbReference type="EMBL" id="JACIJK010000009">
    <property type="protein sequence ID" value="MBB5716104.1"/>
    <property type="molecule type" value="Genomic_DNA"/>
</dbReference>
<comment type="caution">
    <text evidence="2">The sequence shown here is derived from an EMBL/GenBank/DDBJ whole genome shotgun (WGS) entry which is preliminary data.</text>
</comment>
<sequence length="176" mass="17389">MTGMMVAAAAAALAIAAAPIRQDPACPAGSSAALPATYDGWAAMQGVTAGTSVATPATLALGRSARTTLSPVATVTFPVKPERAAAAGTQAGVLAVDVTTPGTYRVALGAAVWVDLVAGGEGSTGMKAVTAVAHGHGPDCSTVRKFVDFKLTPGRYVLQVSGAKTPILAVMVTRLG</sequence>
<evidence type="ECO:0000313" key="3">
    <source>
        <dbReference type="Proteomes" id="UP000546200"/>
    </source>
</evidence>
<keyword evidence="1" id="KW-0732">Signal</keyword>
<dbReference type="AlphaFoldDB" id="A0A7W9EVA3"/>
<name>A0A7W9EVA3_9SPHN</name>
<feature type="chain" id="PRO_5030618775" description="Homogentisate 1,2-dioxygenase" evidence="1">
    <location>
        <begin position="17"/>
        <end position="176"/>
    </location>
</feature>
<gene>
    <name evidence="2" type="ORF">FHS94_002964</name>
</gene>
<feature type="signal peptide" evidence="1">
    <location>
        <begin position="1"/>
        <end position="16"/>
    </location>
</feature>
<reference evidence="2 3" key="1">
    <citation type="submission" date="2020-08" db="EMBL/GenBank/DDBJ databases">
        <title>Genomic Encyclopedia of Type Strains, Phase IV (KMG-IV): sequencing the most valuable type-strain genomes for metagenomic binning, comparative biology and taxonomic classification.</title>
        <authorList>
            <person name="Goeker M."/>
        </authorList>
    </citation>
    <scope>NUCLEOTIDE SEQUENCE [LARGE SCALE GENOMIC DNA]</scope>
    <source>
        <strain evidence="2 3">DSM 100044</strain>
    </source>
</reference>
<organism evidence="2 3">
    <name type="scientific">Sphingomonas aerophila</name>
    <dbReference type="NCBI Taxonomy" id="1344948"/>
    <lineage>
        <taxon>Bacteria</taxon>
        <taxon>Pseudomonadati</taxon>
        <taxon>Pseudomonadota</taxon>
        <taxon>Alphaproteobacteria</taxon>
        <taxon>Sphingomonadales</taxon>
        <taxon>Sphingomonadaceae</taxon>
        <taxon>Sphingomonas</taxon>
    </lineage>
</organism>
<accession>A0A7W9EVA3</accession>